<reference evidence="2 3" key="1">
    <citation type="journal article" date="2012" name="PLoS Pathog.">
        <title>Diverse lifestyles and strategies of plant pathogenesis encoded in the genomes of eighteen Dothideomycetes fungi.</title>
        <authorList>
            <person name="Ohm R.A."/>
            <person name="Feau N."/>
            <person name="Henrissat B."/>
            <person name="Schoch C.L."/>
            <person name="Horwitz B.A."/>
            <person name="Barry K.W."/>
            <person name="Condon B.J."/>
            <person name="Copeland A.C."/>
            <person name="Dhillon B."/>
            <person name="Glaser F."/>
            <person name="Hesse C.N."/>
            <person name="Kosti I."/>
            <person name="LaButti K."/>
            <person name="Lindquist E.A."/>
            <person name="Lucas S."/>
            <person name="Salamov A.A."/>
            <person name="Bradshaw R.E."/>
            <person name="Ciuffetti L."/>
            <person name="Hamelin R.C."/>
            <person name="Kema G.H.J."/>
            <person name="Lawrence C."/>
            <person name="Scott J.A."/>
            <person name="Spatafora J.W."/>
            <person name="Turgeon B.G."/>
            <person name="de Wit P.J.G.M."/>
            <person name="Zhong S."/>
            <person name="Goodwin S.B."/>
            <person name="Grigoriev I.V."/>
        </authorList>
    </citation>
    <scope>NUCLEOTIDE SEQUENCE [LARGE SCALE GENOMIC DNA]</scope>
    <source>
        <strain evidence="3">28A</strain>
    </source>
</reference>
<feature type="compositionally biased region" description="Basic and acidic residues" evidence="1">
    <location>
        <begin position="383"/>
        <end position="400"/>
    </location>
</feature>
<sequence length="588" mass="64624">MEAIESGIGARVAWGHGRSTGLLLNAIHTPSPQEAEFSGTTIATAQRAVVFPSPTEVRVTKNGRISATAPRPSAVIAQALKYPDIPQNIPNDLIEIPTSGIDASPSPFDRVLTSQIPTYPVIPPLQSSSMLNNTPRAYAISMSPSKRLPGSSAMKLTTVLEHKPPTYQPARITATYSAETLDIFESDSFAGENDGVSSFLEVTTQDRCSRTSTMSSVLSAESHQAPGAIYIRPSAQLQNMQSMSDRDARLEEAARYYRPGVGWTVGRANTSGVYTPTGTPESISNIPLQNHVYQAHSNLNRSLRPIQDISPSMGIHNWAKSSEWVEPCNTGEGPTEWIEDFLSRKEQADREEEEKMRNERKEKIAVMRGNSIGKFRRRLSLKRGTEERRIRRSGEARWESTDIANIPERPRTFSWDLDTHEDIGRDALPDSSGSDGTPSPPPLYHSEKRFHRLPSTPYRRGHSQAFCDPFASTPATPATPATITNRDLQHCHKSGSKSTPQTPRHSSYVCRTRTSSLPKLRFRSVSLTSADVKRSLSTNVIPAFAEGRNSVHGFVDKVEKLGGGLTRGLSTRIKFGLKGLRGGDAVKQ</sequence>
<keyword evidence="3" id="KW-1185">Reference proteome</keyword>
<proteinExistence type="predicted"/>
<dbReference type="EMBL" id="KB908814">
    <property type="protein sequence ID" value="EOA84018.1"/>
    <property type="molecule type" value="Genomic_DNA"/>
</dbReference>
<organism evidence="2 3">
    <name type="scientific">Exserohilum turcicum (strain 28A)</name>
    <name type="common">Northern leaf blight fungus</name>
    <name type="synonym">Setosphaeria turcica</name>
    <dbReference type="NCBI Taxonomy" id="671987"/>
    <lineage>
        <taxon>Eukaryota</taxon>
        <taxon>Fungi</taxon>
        <taxon>Dikarya</taxon>
        <taxon>Ascomycota</taxon>
        <taxon>Pezizomycotina</taxon>
        <taxon>Dothideomycetes</taxon>
        <taxon>Pleosporomycetidae</taxon>
        <taxon>Pleosporales</taxon>
        <taxon>Pleosporineae</taxon>
        <taxon>Pleosporaceae</taxon>
        <taxon>Exserohilum</taxon>
    </lineage>
</organism>
<protein>
    <submittedName>
        <fullName evidence="2">Uncharacterized protein</fullName>
    </submittedName>
</protein>
<feature type="region of interest" description="Disordered" evidence="1">
    <location>
        <begin position="383"/>
        <end position="403"/>
    </location>
</feature>
<accession>R0JSE5</accession>
<feature type="region of interest" description="Disordered" evidence="1">
    <location>
        <begin position="469"/>
        <end position="506"/>
    </location>
</feature>
<dbReference type="OrthoDB" id="3688146at2759"/>
<evidence type="ECO:0000313" key="2">
    <source>
        <dbReference type="EMBL" id="EOA84018.1"/>
    </source>
</evidence>
<dbReference type="Proteomes" id="UP000016935">
    <property type="component" value="Unassembled WGS sequence"/>
</dbReference>
<feature type="compositionally biased region" description="Low complexity" evidence="1">
    <location>
        <begin position="469"/>
        <end position="482"/>
    </location>
</feature>
<dbReference type="RefSeq" id="XP_008028006.1">
    <property type="nucleotide sequence ID" value="XM_008029815.1"/>
</dbReference>
<gene>
    <name evidence="2" type="ORF">SETTUDRAFT_21354</name>
</gene>
<dbReference type="GeneID" id="19402424"/>
<feature type="region of interest" description="Disordered" evidence="1">
    <location>
        <begin position="422"/>
        <end position="448"/>
    </location>
</feature>
<evidence type="ECO:0000256" key="1">
    <source>
        <dbReference type="SAM" id="MobiDB-lite"/>
    </source>
</evidence>
<name>R0JSE5_EXST2</name>
<feature type="compositionally biased region" description="Polar residues" evidence="1">
    <location>
        <begin position="496"/>
        <end position="505"/>
    </location>
</feature>
<reference evidence="2 3" key="2">
    <citation type="journal article" date="2013" name="PLoS Genet.">
        <title>Comparative genome structure, secondary metabolite, and effector coding capacity across Cochliobolus pathogens.</title>
        <authorList>
            <person name="Condon B.J."/>
            <person name="Leng Y."/>
            <person name="Wu D."/>
            <person name="Bushley K.E."/>
            <person name="Ohm R.A."/>
            <person name="Otillar R."/>
            <person name="Martin J."/>
            <person name="Schackwitz W."/>
            <person name="Grimwood J."/>
            <person name="MohdZainudin N."/>
            <person name="Xue C."/>
            <person name="Wang R."/>
            <person name="Manning V.A."/>
            <person name="Dhillon B."/>
            <person name="Tu Z.J."/>
            <person name="Steffenson B.J."/>
            <person name="Salamov A."/>
            <person name="Sun H."/>
            <person name="Lowry S."/>
            <person name="LaButti K."/>
            <person name="Han J."/>
            <person name="Copeland A."/>
            <person name="Lindquist E."/>
            <person name="Barry K."/>
            <person name="Schmutz J."/>
            <person name="Baker S.E."/>
            <person name="Ciuffetti L.M."/>
            <person name="Grigoriev I.V."/>
            <person name="Zhong S."/>
            <person name="Turgeon B.G."/>
        </authorList>
    </citation>
    <scope>NUCLEOTIDE SEQUENCE [LARGE SCALE GENOMIC DNA]</scope>
    <source>
        <strain evidence="3">28A</strain>
    </source>
</reference>
<dbReference type="AlphaFoldDB" id="R0JSE5"/>
<dbReference type="HOGENOM" id="CLU_496957_0_0_1"/>
<evidence type="ECO:0000313" key="3">
    <source>
        <dbReference type="Proteomes" id="UP000016935"/>
    </source>
</evidence>